<feature type="region of interest" description="Disordered" evidence="1">
    <location>
        <begin position="251"/>
        <end position="282"/>
    </location>
</feature>
<evidence type="ECO:0000313" key="4">
    <source>
        <dbReference type="EMBL" id="NIA68988.1"/>
    </source>
</evidence>
<proteinExistence type="predicted"/>
<dbReference type="InterPro" id="IPR051957">
    <property type="entry name" value="CRISP-LCCL_domain"/>
</dbReference>
<dbReference type="PANTHER" id="PTHR31331">
    <property type="entry name" value="LCCL DOMAIN PROTEIN (AFU_ORTHOLOGUE AFUA_5G08630)"/>
    <property type="match status" value="1"/>
</dbReference>
<dbReference type="InterPro" id="IPR036609">
    <property type="entry name" value="LCCL_sf"/>
</dbReference>
<evidence type="ECO:0000256" key="1">
    <source>
        <dbReference type="SAM" id="MobiDB-lite"/>
    </source>
</evidence>
<dbReference type="SUPFAM" id="SSF69848">
    <property type="entry name" value="LCCL domain"/>
    <property type="match status" value="2"/>
</dbReference>
<evidence type="ECO:0000313" key="5">
    <source>
        <dbReference type="Proteomes" id="UP000761264"/>
    </source>
</evidence>
<feature type="chain" id="PRO_5037558866" description="LCCL domain-containing protein" evidence="2">
    <location>
        <begin position="28"/>
        <end position="282"/>
    </location>
</feature>
<dbReference type="InterPro" id="IPR004043">
    <property type="entry name" value="LCCL"/>
</dbReference>
<evidence type="ECO:0000259" key="3">
    <source>
        <dbReference type="PROSITE" id="PS50820"/>
    </source>
</evidence>
<gene>
    <name evidence="4" type="ORF">HBA54_10320</name>
</gene>
<keyword evidence="5" id="KW-1185">Reference proteome</keyword>
<accession>A0A967EWY8</accession>
<dbReference type="Gene3D" id="2.170.130.20">
    <property type="entry name" value="LCCL-like domain"/>
    <property type="match status" value="2"/>
</dbReference>
<dbReference type="Pfam" id="PF03815">
    <property type="entry name" value="LCCL"/>
    <property type="match status" value="2"/>
</dbReference>
<name>A0A967EWY8_9PROT</name>
<protein>
    <recommendedName>
        <fullName evidence="3">LCCL domain-containing protein</fullName>
    </recommendedName>
</protein>
<feature type="compositionally biased region" description="Low complexity" evidence="1">
    <location>
        <begin position="260"/>
        <end position="282"/>
    </location>
</feature>
<reference evidence="4" key="1">
    <citation type="submission" date="2020-03" db="EMBL/GenBank/DDBJ databases">
        <title>Genome of Pelagibius litoralis DSM 21314T.</title>
        <authorList>
            <person name="Wang G."/>
        </authorList>
    </citation>
    <scope>NUCLEOTIDE SEQUENCE</scope>
    <source>
        <strain evidence="4">DSM 21314</strain>
    </source>
</reference>
<dbReference type="SMART" id="SM00603">
    <property type="entry name" value="LCCL"/>
    <property type="match status" value="2"/>
</dbReference>
<comment type="caution">
    <text evidence="4">The sequence shown here is derived from an EMBL/GenBank/DDBJ whole genome shotgun (WGS) entry which is preliminary data.</text>
</comment>
<dbReference type="AlphaFoldDB" id="A0A967EWY8"/>
<dbReference type="Proteomes" id="UP000761264">
    <property type="component" value="Unassembled WGS sequence"/>
</dbReference>
<feature type="domain" description="LCCL" evidence="3">
    <location>
        <begin position="76"/>
        <end position="126"/>
    </location>
</feature>
<feature type="domain" description="LCCL" evidence="3">
    <location>
        <begin position="194"/>
        <end position="256"/>
    </location>
</feature>
<dbReference type="EMBL" id="JAAQPH010000006">
    <property type="protein sequence ID" value="NIA68988.1"/>
    <property type="molecule type" value="Genomic_DNA"/>
</dbReference>
<sequence length="282" mass="29227">MTKRNITFLAAVAAAGFSLGGVAINQAAAQDAAQQIPEIELNTTLGNYQFDSDKFIGQRFSAVCPPLSIKDKADAIYGTDVYPSNNPICVAALHAGKVTTDGGKVTVQLNPGLESYEGSSRNDVDSGSLPGTKRSMVFVDAAGSSAADEARAPYIERLKWDSRFSRSGFAHKQLVGQQFTFNCPAAPADMKPRRVIGTDSYAQKAIICLAAVHAGKITTTDGGLVTVQMNPGIKKLVGSIRNGIETVDGSGSPHSISFVDGPAAGSTAASTPDASAPATTSN</sequence>
<dbReference type="PROSITE" id="PS50820">
    <property type="entry name" value="LCCL"/>
    <property type="match status" value="2"/>
</dbReference>
<dbReference type="PANTHER" id="PTHR31331:SF1">
    <property type="entry name" value="CYSTEINE RICH SECRETORY PROTEIN LCCL DOMAIN CONTAINING 2"/>
    <property type="match status" value="1"/>
</dbReference>
<organism evidence="4 5">
    <name type="scientific">Pelagibius litoralis</name>
    <dbReference type="NCBI Taxonomy" id="374515"/>
    <lineage>
        <taxon>Bacteria</taxon>
        <taxon>Pseudomonadati</taxon>
        <taxon>Pseudomonadota</taxon>
        <taxon>Alphaproteobacteria</taxon>
        <taxon>Rhodospirillales</taxon>
        <taxon>Rhodovibrionaceae</taxon>
        <taxon>Pelagibius</taxon>
    </lineage>
</organism>
<dbReference type="RefSeq" id="WP_167224104.1">
    <property type="nucleotide sequence ID" value="NZ_JAAQPH010000006.1"/>
</dbReference>
<evidence type="ECO:0000256" key="2">
    <source>
        <dbReference type="SAM" id="SignalP"/>
    </source>
</evidence>
<keyword evidence="2" id="KW-0732">Signal</keyword>
<feature type="signal peptide" evidence="2">
    <location>
        <begin position="1"/>
        <end position="27"/>
    </location>
</feature>